<dbReference type="InterPro" id="IPR029044">
    <property type="entry name" value="Nucleotide-diphossugar_trans"/>
</dbReference>
<dbReference type="PANTHER" id="PTHR43523">
    <property type="entry name" value="GLUCOSE-1-PHOSPHATE ADENYLYLTRANSFERASE-RELATED"/>
    <property type="match status" value="1"/>
</dbReference>
<dbReference type="NCBIfam" id="TIGR02092">
    <property type="entry name" value="glgD"/>
    <property type="match status" value="1"/>
</dbReference>
<evidence type="ECO:0000313" key="6">
    <source>
        <dbReference type="Proteomes" id="UP000077881"/>
    </source>
</evidence>
<dbReference type="InterPro" id="IPR011832">
    <property type="entry name" value="GlgDAde_trans"/>
</dbReference>
<organism evidence="5 6">
    <name type="scientific">Lederbergia galactosidilytica</name>
    <dbReference type="NCBI Taxonomy" id="217031"/>
    <lineage>
        <taxon>Bacteria</taxon>
        <taxon>Bacillati</taxon>
        <taxon>Bacillota</taxon>
        <taxon>Bacilli</taxon>
        <taxon>Bacillales</taxon>
        <taxon>Bacillaceae</taxon>
        <taxon>Lederbergia</taxon>
    </lineage>
</organism>
<feature type="domain" description="Glucose-1-phosphate adenylyltransferase/Bifunctional protein GlmU-like C-terminal hexapeptide" evidence="4">
    <location>
        <begin position="282"/>
        <end position="351"/>
    </location>
</feature>
<dbReference type="PANTHER" id="PTHR43523:SF6">
    <property type="entry name" value="GLYCOGEN BIOSYNTHESIS PROTEIN GLGD"/>
    <property type="match status" value="1"/>
</dbReference>
<keyword evidence="2" id="KW-0320">Glycogen biosynthesis</keyword>
<dbReference type="Pfam" id="PF24894">
    <property type="entry name" value="Hexapep_GlmU"/>
    <property type="match status" value="1"/>
</dbReference>
<protein>
    <submittedName>
        <fullName evidence="5">Glucose-1-phosphate adenylyltransferase</fullName>
    </submittedName>
</protein>
<dbReference type="Gene3D" id="2.160.10.10">
    <property type="entry name" value="Hexapeptide repeat proteins"/>
    <property type="match status" value="1"/>
</dbReference>
<keyword evidence="6" id="KW-1185">Reference proteome</keyword>
<dbReference type="Gene3D" id="3.90.550.10">
    <property type="entry name" value="Spore Coat Polysaccharide Biosynthesis Protein SpsA, Chain A"/>
    <property type="match status" value="1"/>
</dbReference>
<feature type="domain" description="Nucleotidyl transferase" evidence="3">
    <location>
        <begin position="16"/>
        <end position="150"/>
    </location>
</feature>
<comment type="similarity">
    <text evidence="1">Belongs to the bacterial/plant glucose-1-phosphate adenylyltransferase family.</text>
</comment>
<gene>
    <name evidence="5" type="ORF">ABB05_19445</name>
</gene>
<dbReference type="InterPro" id="IPR011831">
    <property type="entry name" value="ADP-Glc_PPase"/>
</dbReference>
<dbReference type="InterPro" id="IPR011004">
    <property type="entry name" value="Trimer_LpxA-like_sf"/>
</dbReference>
<dbReference type="SUPFAM" id="SSF53448">
    <property type="entry name" value="Nucleotide-diphospho-sugar transferases"/>
    <property type="match status" value="1"/>
</dbReference>
<evidence type="ECO:0000313" key="5">
    <source>
        <dbReference type="EMBL" id="OAK67330.1"/>
    </source>
</evidence>
<keyword evidence="5" id="KW-0808">Transferase</keyword>
<dbReference type="InterPro" id="IPR056818">
    <property type="entry name" value="GlmU/GlgC-like_hexapep"/>
</dbReference>
<evidence type="ECO:0000259" key="3">
    <source>
        <dbReference type="Pfam" id="PF00483"/>
    </source>
</evidence>
<dbReference type="InterPro" id="IPR005835">
    <property type="entry name" value="NTP_transferase_dom"/>
</dbReference>
<dbReference type="PATRIC" id="fig|217031.6.peg.4219"/>
<evidence type="ECO:0000259" key="4">
    <source>
        <dbReference type="Pfam" id="PF24894"/>
    </source>
</evidence>
<dbReference type="EMBL" id="LDJR01000060">
    <property type="protein sequence ID" value="OAK67330.1"/>
    <property type="molecule type" value="Genomic_DNA"/>
</dbReference>
<proteinExistence type="inferred from homology"/>
<dbReference type="OrthoDB" id="9801810at2"/>
<evidence type="ECO:0000256" key="1">
    <source>
        <dbReference type="ARBA" id="ARBA00010443"/>
    </source>
</evidence>
<evidence type="ECO:0000256" key="2">
    <source>
        <dbReference type="ARBA" id="ARBA00023056"/>
    </source>
</evidence>
<accession>A0A177ZJ01</accession>
<name>A0A177ZJ01_9BACI</name>
<dbReference type="AlphaFoldDB" id="A0A177ZJ01"/>
<reference evidence="5 6" key="1">
    <citation type="submission" date="2015-05" db="EMBL/GenBank/DDBJ databases">
        <title>Comparison of genome.</title>
        <authorList>
            <person name="Zheng Z."/>
            <person name="Sun M."/>
        </authorList>
    </citation>
    <scope>NUCLEOTIDE SEQUENCE [LARGE SCALE GENOMIC DNA]</scope>
    <source>
        <strain evidence="5 6">G25-74</strain>
    </source>
</reference>
<dbReference type="GO" id="GO:0008878">
    <property type="term" value="F:glucose-1-phosphate adenylyltransferase activity"/>
    <property type="evidence" value="ECO:0007669"/>
    <property type="project" value="InterPro"/>
</dbReference>
<keyword evidence="5" id="KW-0548">Nucleotidyltransferase</keyword>
<dbReference type="Pfam" id="PF00483">
    <property type="entry name" value="NTP_transferase"/>
    <property type="match status" value="1"/>
</dbReference>
<dbReference type="Proteomes" id="UP000077881">
    <property type="component" value="Unassembled WGS sequence"/>
</dbReference>
<dbReference type="CDD" id="cd02508">
    <property type="entry name" value="ADP_Glucose_PP"/>
    <property type="match status" value="1"/>
</dbReference>
<dbReference type="GO" id="GO:0005978">
    <property type="term" value="P:glycogen biosynthetic process"/>
    <property type="evidence" value="ECO:0007669"/>
    <property type="project" value="UniProtKB-KW"/>
</dbReference>
<sequence>MKVLGIINLMNEKTFLKKLTEQRSLASVPFAGRYRLIDFTLSNYRHAGIKQVAVFTSGKFRSLMDHLGAGKEWDLDRHNGGLFILPSDHPDKNLTADIPAFYNYLEMFRRSPAEFIILSPGYHVGKIDYQAVIQQHENNRADITVLYKHYDGDLIRKPIYHKCRLRENGSVKDIELYSIPHKGDPICLETYVLKKSLFIEMIAQCFQNNEDDFLKDGIKAHLDQLHIQGYSFQGHMPFIHSMESYYASNMEFLNPDMIRAYFYEQWNISTKVKHEAPAKYSATSNVSNSFIANGCEIEGTVENSVLFRGVSVKKGAIVRNSIIMQKGEIAEGAYVENIIADKHARISEKTSLIGEVEPKVIKKSEIV</sequence>
<dbReference type="STRING" id="217031.ABB05_19445"/>
<dbReference type="SUPFAM" id="SSF51161">
    <property type="entry name" value="Trimeric LpxA-like enzymes"/>
    <property type="match status" value="1"/>
</dbReference>
<dbReference type="RefSeq" id="WP_057981761.1">
    <property type="nucleotide sequence ID" value="NZ_JAGGKH010000004.1"/>
</dbReference>
<comment type="caution">
    <text evidence="5">The sequence shown here is derived from an EMBL/GenBank/DDBJ whole genome shotgun (WGS) entry which is preliminary data.</text>
</comment>
<dbReference type="CDD" id="cd04651">
    <property type="entry name" value="LbH_G1P_AT_C"/>
    <property type="match status" value="1"/>
</dbReference>